<protein>
    <submittedName>
        <fullName evidence="4">Small heat shock protein</fullName>
    </submittedName>
</protein>
<dbReference type="PROSITE" id="PS01031">
    <property type="entry name" value="SHSP"/>
    <property type="match status" value="1"/>
</dbReference>
<evidence type="ECO:0000256" key="1">
    <source>
        <dbReference type="PROSITE-ProRule" id="PRU00285"/>
    </source>
</evidence>
<keyword evidence="5" id="KW-1185">Reference proteome</keyword>
<proteinExistence type="inferred from homology"/>
<sequence length="171" mass="19183">MVSPIFGNQTQGTQKMLKYLVPWKHQSDSELMEAAPQNDLAQFRANFDRMLNKMWSADLDDTWNNGWGCEVQDTEDEIVVRAEAPGFEPDEIDVKLSPGRLVLQAEHKTEQDASQNGNGHFSSYGKFYRAMSVPSGIEADNIEAIYKNGIVEVHLPKGEEAKAKRIAVKAK</sequence>
<dbReference type="Pfam" id="PF00011">
    <property type="entry name" value="HSP20"/>
    <property type="match status" value="1"/>
</dbReference>
<dbReference type="SUPFAM" id="SSF49764">
    <property type="entry name" value="HSP20-like chaperones"/>
    <property type="match status" value="1"/>
</dbReference>
<evidence type="ECO:0000313" key="4">
    <source>
        <dbReference type="EMBL" id="KLU05655.1"/>
    </source>
</evidence>
<dbReference type="CDD" id="cd06464">
    <property type="entry name" value="ACD_sHsps-like"/>
    <property type="match status" value="1"/>
</dbReference>
<accession>A0A0J1BGI8</accession>
<reference evidence="4" key="1">
    <citation type="submission" date="2015-05" db="EMBL/GenBank/DDBJ databases">
        <title>Permanent draft genome of Rhodopirellula islandicus K833.</title>
        <authorList>
            <person name="Kizina J."/>
            <person name="Richter M."/>
            <person name="Glockner F.O."/>
            <person name="Harder J."/>
        </authorList>
    </citation>
    <scope>NUCLEOTIDE SEQUENCE [LARGE SCALE GENOMIC DNA]</scope>
    <source>
        <strain evidence="4">K833</strain>
    </source>
</reference>
<dbReference type="InterPro" id="IPR002068">
    <property type="entry name" value="A-crystallin/Hsp20_dom"/>
</dbReference>
<dbReference type="Gene3D" id="2.60.40.790">
    <property type="match status" value="1"/>
</dbReference>
<name>A0A0J1BGI8_RHOIS</name>
<comment type="similarity">
    <text evidence="1 2">Belongs to the small heat shock protein (HSP20) family.</text>
</comment>
<dbReference type="Proteomes" id="UP000036367">
    <property type="component" value="Unassembled WGS sequence"/>
</dbReference>
<dbReference type="STRING" id="595434.RISK_002287"/>
<evidence type="ECO:0000259" key="3">
    <source>
        <dbReference type="PROSITE" id="PS01031"/>
    </source>
</evidence>
<feature type="domain" description="SHSP" evidence="3">
    <location>
        <begin position="58"/>
        <end position="171"/>
    </location>
</feature>
<evidence type="ECO:0000313" key="5">
    <source>
        <dbReference type="Proteomes" id="UP000036367"/>
    </source>
</evidence>
<dbReference type="InterPro" id="IPR008978">
    <property type="entry name" value="HSP20-like_chaperone"/>
</dbReference>
<gene>
    <name evidence="4" type="ORF">RISK_002287</name>
</gene>
<dbReference type="PATRIC" id="fig|595434.4.peg.2184"/>
<evidence type="ECO:0000256" key="2">
    <source>
        <dbReference type="RuleBase" id="RU003616"/>
    </source>
</evidence>
<comment type="caution">
    <text evidence="4">The sequence shown here is derived from an EMBL/GenBank/DDBJ whole genome shotgun (WGS) entry which is preliminary data.</text>
</comment>
<dbReference type="AlphaFoldDB" id="A0A0J1BGI8"/>
<keyword evidence="4" id="KW-0346">Stress response</keyword>
<dbReference type="PANTHER" id="PTHR11527">
    <property type="entry name" value="HEAT-SHOCK PROTEIN 20 FAMILY MEMBER"/>
    <property type="match status" value="1"/>
</dbReference>
<organism evidence="4 5">
    <name type="scientific">Rhodopirellula islandica</name>
    <dbReference type="NCBI Taxonomy" id="595434"/>
    <lineage>
        <taxon>Bacteria</taxon>
        <taxon>Pseudomonadati</taxon>
        <taxon>Planctomycetota</taxon>
        <taxon>Planctomycetia</taxon>
        <taxon>Pirellulales</taxon>
        <taxon>Pirellulaceae</taxon>
        <taxon>Rhodopirellula</taxon>
    </lineage>
</organism>
<dbReference type="EMBL" id="LECT01000017">
    <property type="protein sequence ID" value="KLU05655.1"/>
    <property type="molecule type" value="Genomic_DNA"/>
</dbReference>
<dbReference type="InterPro" id="IPR031107">
    <property type="entry name" value="Small_HSP"/>
</dbReference>